<sequence>MLGEYRVSRCTRQCFSLKRPLAEGEWYYSVVMESGDDFIRHDYSLESWQGPPEGAIGWWKNRMPRSDEKRLVLAPPEVLIDLLRQMAAFPEKAKTRYLLALMLMRKRLIRPASNPLEQTMCVEVVADGSTIEVETVSITKSEAETLRLELNDLLYCEAEVIE</sequence>
<gene>
    <name evidence="1" type="ORF">Q31b_00230</name>
</gene>
<accession>A0A5C6E587</accession>
<keyword evidence="2" id="KW-1185">Reference proteome</keyword>
<reference evidence="1 2" key="1">
    <citation type="submission" date="2019-02" db="EMBL/GenBank/DDBJ databases">
        <title>Deep-cultivation of Planctomycetes and their phenomic and genomic characterization uncovers novel biology.</title>
        <authorList>
            <person name="Wiegand S."/>
            <person name="Jogler M."/>
            <person name="Boedeker C."/>
            <person name="Pinto D."/>
            <person name="Vollmers J."/>
            <person name="Rivas-Marin E."/>
            <person name="Kohn T."/>
            <person name="Peeters S.H."/>
            <person name="Heuer A."/>
            <person name="Rast P."/>
            <person name="Oberbeckmann S."/>
            <person name="Bunk B."/>
            <person name="Jeske O."/>
            <person name="Meyerdierks A."/>
            <person name="Storesund J.E."/>
            <person name="Kallscheuer N."/>
            <person name="Luecker S."/>
            <person name="Lage O.M."/>
            <person name="Pohl T."/>
            <person name="Merkel B.J."/>
            <person name="Hornburger P."/>
            <person name="Mueller R.-W."/>
            <person name="Bruemmer F."/>
            <person name="Labrenz M."/>
            <person name="Spormann A.M."/>
            <person name="Op Den Camp H."/>
            <person name="Overmann J."/>
            <person name="Amann R."/>
            <person name="Jetten M.S.M."/>
            <person name="Mascher T."/>
            <person name="Medema M.H."/>
            <person name="Devos D.P."/>
            <person name="Kaster A.-K."/>
            <person name="Ovreas L."/>
            <person name="Rohde M."/>
            <person name="Galperin M.Y."/>
            <person name="Jogler C."/>
        </authorList>
    </citation>
    <scope>NUCLEOTIDE SEQUENCE [LARGE SCALE GENOMIC DNA]</scope>
    <source>
        <strain evidence="1 2">Q31b</strain>
    </source>
</reference>
<comment type="caution">
    <text evidence="1">The sequence shown here is derived from an EMBL/GenBank/DDBJ whole genome shotgun (WGS) entry which is preliminary data.</text>
</comment>
<dbReference type="Proteomes" id="UP000315471">
    <property type="component" value="Unassembled WGS sequence"/>
</dbReference>
<dbReference type="OrthoDB" id="272345at2"/>
<organism evidence="1 2">
    <name type="scientific">Novipirellula aureliae</name>
    <dbReference type="NCBI Taxonomy" id="2527966"/>
    <lineage>
        <taxon>Bacteria</taxon>
        <taxon>Pseudomonadati</taxon>
        <taxon>Planctomycetota</taxon>
        <taxon>Planctomycetia</taxon>
        <taxon>Pirellulales</taxon>
        <taxon>Pirellulaceae</taxon>
        <taxon>Novipirellula</taxon>
    </lineage>
</organism>
<evidence type="ECO:0000313" key="2">
    <source>
        <dbReference type="Proteomes" id="UP000315471"/>
    </source>
</evidence>
<dbReference type="AlphaFoldDB" id="A0A5C6E587"/>
<dbReference type="EMBL" id="SJPY01000001">
    <property type="protein sequence ID" value="TWU44853.1"/>
    <property type="molecule type" value="Genomic_DNA"/>
</dbReference>
<proteinExistence type="predicted"/>
<name>A0A5C6E587_9BACT</name>
<dbReference type="RefSeq" id="WP_146597679.1">
    <property type="nucleotide sequence ID" value="NZ_SJPY01000001.1"/>
</dbReference>
<evidence type="ECO:0000313" key="1">
    <source>
        <dbReference type="EMBL" id="TWU44853.1"/>
    </source>
</evidence>
<protein>
    <submittedName>
        <fullName evidence="1">Uncharacterized protein</fullName>
    </submittedName>
</protein>